<dbReference type="Proteomes" id="UP000321393">
    <property type="component" value="Unassembled WGS sequence"/>
</dbReference>
<evidence type="ECO:0000313" key="5">
    <source>
        <dbReference type="Proteomes" id="UP000321947"/>
    </source>
</evidence>
<dbReference type="AlphaFoldDB" id="A0A5D3CFA6"/>
<reference evidence="4 5" key="1">
    <citation type="submission" date="2019-08" db="EMBL/GenBank/DDBJ databases">
        <title>Draft genome sequences of two oriental melons (Cucumis melo L. var makuwa).</title>
        <authorList>
            <person name="Kwon S.-Y."/>
        </authorList>
    </citation>
    <scope>NUCLEOTIDE SEQUENCE [LARGE SCALE GENOMIC DNA]</scope>
    <source>
        <strain evidence="5">cv. Chang Bougi</strain>
        <strain evidence="4">cv. SW 3</strain>
        <tissue evidence="3">Leaf</tissue>
    </source>
</reference>
<protein>
    <submittedName>
        <fullName evidence="3">Uncharacterized protein</fullName>
    </submittedName>
</protein>
<comment type="caution">
    <text evidence="3">The sequence shown here is derived from an EMBL/GenBank/DDBJ whole genome shotgun (WGS) entry which is preliminary data.</text>
</comment>
<keyword evidence="1" id="KW-1133">Transmembrane helix</keyword>
<organism evidence="3 5">
    <name type="scientific">Cucumis melo var. makuwa</name>
    <name type="common">Oriental melon</name>
    <dbReference type="NCBI Taxonomy" id="1194695"/>
    <lineage>
        <taxon>Eukaryota</taxon>
        <taxon>Viridiplantae</taxon>
        <taxon>Streptophyta</taxon>
        <taxon>Embryophyta</taxon>
        <taxon>Tracheophyta</taxon>
        <taxon>Spermatophyta</taxon>
        <taxon>Magnoliopsida</taxon>
        <taxon>eudicotyledons</taxon>
        <taxon>Gunneridae</taxon>
        <taxon>Pentapetalae</taxon>
        <taxon>rosids</taxon>
        <taxon>fabids</taxon>
        <taxon>Cucurbitales</taxon>
        <taxon>Cucurbitaceae</taxon>
        <taxon>Benincaseae</taxon>
        <taxon>Cucumis</taxon>
    </lineage>
</organism>
<keyword evidence="1" id="KW-0472">Membrane</keyword>
<keyword evidence="1" id="KW-0812">Transmembrane</keyword>
<evidence type="ECO:0000313" key="2">
    <source>
        <dbReference type="EMBL" id="KAA0034482.1"/>
    </source>
</evidence>
<sequence>MENNNLTAIIGGVVGVASLVVSVASLMSGNPKMMKAPGKDGYIPRAAFEKNPAAYFRNLRS</sequence>
<dbReference type="PANTHER" id="PTHR33333:SF39">
    <property type="entry name" value="HIG1 DOMAIN-CONTAINING PROTEIN"/>
    <property type="match status" value="1"/>
</dbReference>
<proteinExistence type="predicted"/>
<gene>
    <name evidence="3" type="ORF">E5676_scaffold475G00220</name>
    <name evidence="2" type="ORF">E6C27_scaffold65G004940</name>
</gene>
<dbReference type="EMBL" id="SSTE01020484">
    <property type="protein sequence ID" value="KAA0034482.1"/>
    <property type="molecule type" value="Genomic_DNA"/>
</dbReference>
<dbReference type="OrthoDB" id="1724124at2759"/>
<dbReference type="EMBL" id="SSTD01011999">
    <property type="protein sequence ID" value="TYK09036.1"/>
    <property type="molecule type" value="Genomic_DNA"/>
</dbReference>
<evidence type="ECO:0000313" key="4">
    <source>
        <dbReference type="Proteomes" id="UP000321393"/>
    </source>
</evidence>
<dbReference type="InterPro" id="IPR039926">
    <property type="entry name" value="Egg_app_1"/>
</dbReference>
<dbReference type="Proteomes" id="UP000321947">
    <property type="component" value="Unassembled WGS sequence"/>
</dbReference>
<feature type="transmembrane region" description="Helical" evidence="1">
    <location>
        <begin position="6"/>
        <end position="27"/>
    </location>
</feature>
<evidence type="ECO:0000313" key="3">
    <source>
        <dbReference type="EMBL" id="TYK09036.1"/>
    </source>
</evidence>
<evidence type="ECO:0000256" key="1">
    <source>
        <dbReference type="SAM" id="Phobius"/>
    </source>
</evidence>
<name>A0A5D3CFA6_CUCMM</name>
<dbReference type="PANTHER" id="PTHR33333">
    <property type="entry name" value="ERYTHROCYTE MEMBRANE PROTEIN 1-LIKE"/>
    <property type="match status" value="1"/>
</dbReference>
<accession>A0A5D3CFA6</accession>